<feature type="region of interest" description="Disordered" evidence="1">
    <location>
        <begin position="77"/>
        <end position="220"/>
    </location>
</feature>
<name>A0AA38WHD1_9ASTR</name>
<evidence type="ECO:0000313" key="3">
    <source>
        <dbReference type="Proteomes" id="UP001172457"/>
    </source>
</evidence>
<reference evidence="2" key="1">
    <citation type="submission" date="2023-03" db="EMBL/GenBank/DDBJ databases">
        <title>Chromosome-scale reference genome and RAD-based genetic map of yellow starthistle (Centaurea solstitialis) reveal putative structural variation and QTLs associated with invader traits.</title>
        <authorList>
            <person name="Reatini B."/>
            <person name="Cang F.A."/>
            <person name="Jiang Q."/>
            <person name="Mckibben M.T.W."/>
            <person name="Barker M.S."/>
            <person name="Rieseberg L.H."/>
            <person name="Dlugosch K.M."/>
        </authorList>
    </citation>
    <scope>NUCLEOTIDE SEQUENCE</scope>
    <source>
        <strain evidence="2">CAN-66</strain>
        <tissue evidence="2">Leaf</tissue>
    </source>
</reference>
<dbReference type="AlphaFoldDB" id="A0AA38WHD1"/>
<dbReference type="PANTHER" id="PTHR34684">
    <property type="entry name" value="OS08G0192200 PROTEIN"/>
    <property type="match status" value="1"/>
</dbReference>
<evidence type="ECO:0000256" key="1">
    <source>
        <dbReference type="SAM" id="MobiDB-lite"/>
    </source>
</evidence>
<proteinExistence type="predicted"/>
<gene>
    <name evidence="2" type="ORF">OSB04_006347</name>
</gene>
<feature type="compositionally biased region" description="Basic and acidic residues" evidence="1">
    <location>
        <begin position="156"/>
        <end position="167"/>
    </location>
</feature>
<comment type="caution">
    <text evidence="2">The sequence shown here is derived from an EMBL/GenBank/DDBJ whole genome shotgun (WGS) entry which is preliminary data.</text>
</comment>
<feature type="compositionally biased region" description="Basic residues" evidence="1">
    <location>
        <begin position="193"/>
        <end position="203"/>
    </location>
</feature>
<feature type="compositionally biased region" description="Basic residues" evidence="1">
    <location>
        <begin position="210"/>
        <end position="220"/>
    </location>
</feature>
<keyword evidence="3" id="KW-1185">Reference proteome</keyword>
<protein>
    <submittedName>
        <fullName evidence="2">Uncharacterized protein</fullName>
    </submittedName>
</protein>
<evidence type="ECO:0000313" key="2">
    <source>
        <dbReference type="EMBL" id="KAJ9561187.1"/>
    </source>
</evidence>
<sequence>MDLETENRIAAILMKEAAELRRQAARDGVDAYLRPNVRGRPNSRFLTATVLGVQQSNRAVEVNEMWRARQKEKEMDDRVRKYEKRDTANGVRDSHKNTRFDDYERNRTSLCSSSKSTSEDGLRDKEIEEFLHSRAKRGRGAIGSRMDETGPYLPDSKGKMEYRESSENRAVLGPEKPRNLKSDSSSDEERERRGSKKHCRKHRSKDEKKRREKKRSKHHK</sequence>
<organism evidence="2 3">
    <name type="scientific">Centaurea solstitialis</name>
    <name type="common">yellow star-thistle</name>
    <dbReference type="NCBI Taxonomy" id="347529"/>
    <lineage>
        <taxon>Eukaryota</taxon>
        <taxon>Viridiplantae</taxon>
        <taxon>Streptophyta</taxon>
        <taxon>Embryophyta</taxon>
        <taxon>Tracheophyta</taxon>
        <taxon>Spermatophyta</taxon>
        <taxon>Magnoliopsida</taxon>
        <taxon>eudicotyledons</taxon>
        <taxon>Gunneridae</taxon>
        <taxon>Pentapetalae</taxon>
        <taxon>asterids</taxon>
        <taxon>campanulids</taxon>
        <taxon>Asterales</taxon>
        <taxon>Asteraceae</taxon>
        <taxon>Carduoideae</taxon>
        <taxon>Cardueae</taxon>
        <taxon>Centaureinae</taxon>
        <taxon>Centaurea</taxon>
    </lineage>
</organism>
<feature type="compositionally biased region" description="Basic and acidic residues" evidence="1">
    <location>
        <begin position="117"/>
        <end position="132"/>
    </location>
</feature>
<accession>A0AA38WHD1</accession>
<dbReference type="PANTHER" id="PTHR34684:SF1">
    <property type="entry name" value="OS08G0192200 PROTEIN"/>
    <property type="match status" value="1"/>
</dbReference>
<dbReference type="EMBL" id="JARYMX010000002">
    <property type="protein sequence ID" value="KAJ9561187.1"/>
    <property type="molecule type" value="Genomic_DNA"/>
</dbReference>
<feature type="compositionally biased region" description="Basic and acidic residues" evidence="1">
    <location>
        <begin position="77"/>
        <end position="107"/>
    </location>
</feature>
<dbReference type="Proteomes" id="UP001172457">
    <property type="component" value="Chromosome 2"/>
</dbReference>